<keyword evidence="3" id="KW-1185">Reference proteome</keyword>
<feature type="transmembrane region" description="Helical" evidence="1">
    <location>
        <begin position="6"/>
        <end position="27"/>
    </location>
</feature>
<feature type="transmembrane region" description="Helical" evidence="1">
    <location>
        <begin position="81"/>
        <end position="104"/>
    </location>
</feature>
<dbReference type="AlphaFoldDB" id="A0A4R5B8T1"/>
<reference evidence="2 3" key="1">
    <citation type="submission" date="2019-03" db="EMBL/GenBank/DDBJ databases">
        <title>Draft genome sequences of novel Actinobacteria.</title>
        <authorList>
            <person name="Sahin N."/>
            <person name="Ay H."/>
            <person name="Saygin H."/>
        </authorList>
    </citation>
    <scope>NUCLEOTIDE SEQUENCE [LARGE SCALE GENOMIC DNA]</scope>
    <source>
        <strain evidence="2 3">DSM 45941</strain>
    </source>
</reference>
<accession>A0A4R5B8T1</accession>
<keyword evidence="1" id="KW-0812">Transmembrane</keyword>
<dbReference type="RefSeq" id="WP_132199442.1">
    <property type="nucleotide sequence ID" value="NZ_SMKY01000105.1"/>
</dbReference>
<protein>
    <submittedName>
        <fullName evidence="2">Uncharacterized protein</fullName>
    </submittedName>
</protein>
<gene>
    <name evidence="2" type="ORF">E1293_22565</name>
</gene>
<name>A0A4R5B8T1_9ACTN</name>
<keyword evidence="1" id="KW-1133">Transmembrane helix</keyword>
<keyword evidence="1" id="KW-0472">Membrane</keyword>
<comment type="caution">
    <text evidence="2">The sequence shown here is derived from an EMBL/GenBank/DDBJ whole genome shotgun (WGS) entry which is preliminary data.</text>
</comment>
<evidence type="ECO:0000313" key="2">
    <source>
        <dbReference type="EMBL" id="TDD79742.1"/>
    </source>
</evidence>
<proteinExistence type="predicted"/>
<evidence type="ECO:0000313" key="3">
    <source>
        <dbReference type="Proteomes" id="UP000295578"/>
    </source>
</evidence>
<sequence length="107" mass="11180">MNSDDLFIIAMLIGSTVFTGAVAYTCTGRDLRGGYRISVALICAVLVGATCTFIPYLPVLAFLVTMMAYLVMRRLVSPGRALAAAAVLLLGGLSCAVLIMAAALETM</sequence>
<feature type="transmembrane region" description="Helical" evidence="1">
    <location>
        <begin position="39"/>
        <end position="69"/>
    </location>
</feature>
<evidence type="ECO:0000256" key="1">
    <source>
        <dbReference type="SAM" id="Phobius"/>
    </source>
</evidence>
<dbReference type="Proteomes" id="UP000295578">
    <property type="component" value="Unassembled WGS sequence"/>
</dbReference>
<organism evidence="2 3">
    <name type="scientific">Actinomadura darangshiensis</name>
    <dbReference type="NCBI Taxonomy" id="705336"/>
    <lineage>
        <taxon>Bacteria</taxon>
        <taxon>Bacillati</taxon>
        <taxon>Actinomycetota</taxon>
        <taxon>Actinomycetes</taxon>
        <taxon>Streptosporangiales</taxon>
        <taxon>Thermomonosporaceae</taxon>
        <taxon>Actinomadura</taxon>
    </lineage>
</organism>
<dbReference type="EMBL" id="SMKY01000105">
    <property type="protein sequence ID" value="TDD79742.1"/>
    <property type="molecule type" value="Genomic_DNA"/>
</dbReference>